<evidence type="ECO:0000313" key="7">
    <source>
        <dbReference type="EMBL" id="OGG91583.1"/>
    </source>
</evidence>
<dbReference type="PANTHER" id="PTHR14413:SF16">
    <property type="entry name" value="LARGE RIBOSOMAL SUBUNIT PROTEIN BL17M"/>
    <property type="match status" value="1"/>
</dbReference>
<proteinExistence type="inferred from homology"/>
<dbReference type="Gene3D" id="3.90.1030.10">
    <property type="entry name" value="Ribosomal protein L17"/>
    <property type="match status" value="1"/>
</dbReference>
<evidence type="ECO:0000256" key="5">
    <source>
        <dbReference type="RuleBase" id="RU000660"/>
    </source>
</evidence>
<dbReference type="GO" id="GO:0006412">
    <property type="term" value="P:translation"/>
    <property type="evidence" value="ECO:0007669"/>
    <property type="project" value="InterPro"/>
</dbReference>
<dbReference type="Pfam" id="PF01196">
    <property type="entry name" value="Ribosomal_L17"/>
    <property type="match status" value="1"/>
</dbReference>
<evidence type="ECO:0000256" key="6">
    <source>
        <dbReference type="RuleBase" id="RU000661"/>
    </source>
</evidence>
<evidence type="ECO:0000256" key="2">
    <source>
        <dbReference type="ARBA" id="ARBA00022980"/>
    </source>
</evidence>
<dbReference type="EMBL" id="MFMQ01000046">
    <property type="protein sequence ID" value="OGG91583.1"/>
    <property type="molecule type" value="Genomic_DNA"/>
</dbReference>
<sequence>MLSPRQSLGRKPEMRRMLLRNLATSLLLYEKIRTTKVRAKALQPLIDRMIAKAKRQPAHIAVRSLNRIVTDKNAARKIFDVLIARYKSRPSGMTRIRPLGIRKGDGAQLVEISLVDSPVAPEHSRTKKKS</sequence>
<dbReference type="SUPFAM" id="SSF64263">
    <property type="entry name" value="Prokaryotic ribosomal protein L17"/>
    <property type="match status" value="1"/>
</dbReference>
<reference evidence="7 8" key="1">
    <citation type="journal article" date="2016" name="Nat. Commun.">
        <title>Thousands of microbial genomes shed light on interconnected biogeochemical processes in an aquifer system.</title>
        <authorList>
            <person name="Anantharaman K."/>
            <person name="Brown C.T."/>
            <person name="Hug L.A."/>
            <person name="Sharon I."/>
            <person name="Castelle C.J."/>
            <person name="Probst A.J."/>
            <person name="Thomas B.C."/>
            <person name="Singh A."/>
            <person name="Wilkins M.J."/>
            <person name="Karaoz U."/>
            <person name="Brodie E.L."/>
            <person name="Williams K.H."/>
            <person name="Hubbard S.S."/>
            <person name="Banfield J.F."/>
        </authorList>
    </citation>
    <scope>NUCLEOTIDE SEQUENCE [LARGE SCALE GENOMIC DNA]</scope>
</reference>
<comment type="caution">
    <text evidence="7">The sequence shown here is derived from an EMBL/GenBank/DDBJ whole genome shotgun (WGS) entry which is preliminary data.</text>
</comment>
<dbReference type="Proteomes" id="UP000178601">
    <property type="component" value="Unassembled WGS sequence"/>
</dbReference>
<evidence type="ECO:0000256" key="1">
    <source>
        <dbReference type="ARBA" id="ARBA00008777"/>
    </source>
</evidence>
<dbReference type="GO" id="GO:0022625">
    <property type="term" value="C:cytosolic large ribosomal subunit"/>
    <property type="evidence" value="ECO:0007669"/>
    <property type="project" value="TreeGrafter"/>
</dbReference>
<keyword evidence="3 5" id="KW-0687">Ribonucleoprotein</keyword>
<comment type="similarity">
    <text evidence="1 5">Belongs to the bacterial ribosomal protein bL17 family.</text>
</comment>
<dbReference type="GO" id="GO:0003735">
    <property type="term" value="F:structural constituent of ribosome"/>
    <property type="evidence" value="ECO:0007669"/>
    <property type="project" value="InterPro"/>
</dbReference>
<keyword evidence="2 5" id="KW-0689">Ribosomal protein</keyword>
<evidence type="ECO:0000256" key="4">
    <source>
        <dbReference type="ARBA" id="ARBA00035494"/>
    </source>
</evidence>
<accession>A0A1F6G0E3</accession>
<dbReference type="InterPro" id="IPR036373">
    <property type="entry name" value="Ribosomal_bL17_sf"/>
</dbReference>
<dbReference type="AlphaFoldDB" id="A0A1F6G0E3"/>
<gene>
    <name evidence="7" type="ORF">A3H16_02560</name>
</gene>
<dbReference type="NCBIfam" id="TIGR00059">
    <property type="entry name" value="L17"/>
    <property type="match status" value="1"/>
</dbReference>
<protein>
    <recommendedName>
        <fullName evidence="4 6">50S ribosomal protein L17</fullName>
    </recommendedName>
</protein>
<dbReference type="PANTHER" id="PTHR14413">
    <property type="entry name" value="RIBOSOMAL PROTEIN L17"/>
    <property type="match status" value="1"/>
</dbReference>
<evidence type="ECO:0000256" key="3">
    <source>
        <dbReference type="ARBA" id="ARBA00023274"/>
    </source>
</evidence>
<organism evidence="7 8">
    <name type="scientific">Candidatus Kaiserbacteria bacterium RIFCSPLOWO2_12_FULL_53_8</name>
    <dbReference type="NCBI Taxonomy" id="1798529"/>
    <lineage>
        <taxon>Bacteria</taxon>
        <taxon>Candidatus Kaiseribacteriota</taxon>
    </lineage>
</organism>
<evidence type="ECO:0000313" key="8">
    <source>
        <dbReference type="Proteomes" id="UP000178601"/>
    </source>
</evidence>
<dbReference type="InterPro" id="IPR000456">
    <property type="entry name" value="Ribosomal_bL17"/>
</dbReference>
<name>A0A1F6G0E3_9BACT</name>